<name>A0AAJ7FMD5_CEPCN</name>
<dbReference type="GeneID" id="107269530"/>
<evidence type="ECO:0000259" key="2">
    <source>
        <dbReference type="PROSITE" id="PS50878"/>
    </source>
</evidence>
<dbReference type="PROSITE" id="PS50878">
    <property type="entry name" value="RT_POL"/>
    <property type="match status" value="1"/>
</dbReference>
<dbReference type="RefSeq" id="XP_015598956.1">
    <property type="nucleotide sequence ID" value="XM_015743470.1"/>
</dbReference>
<evidence type="ECO:0000256" key="1">
    <source>
        <dbReference type="SAM" id="Coils"/>
    </source>
</evidence>
<keyword evidence="1" id="KW-0175">Coiled coil</keyword>
<keyword evidence="3" id="KW-1185">Reference proteome</keyword>
<dbReference type="InterPro" id="IPR043502">
    <property type="entry name" value="DNA/RNA_pol_sf"/>
</dbReference>
<feature type="domain" description="Reverse transcriptase" evidence="2">
    <location>
        <begin position="246"/>
        <end position="568"/>
    </location>
</feature>
<gene>
    <name evidence="4" type="primary">LOC107269530</name>
</gene>
<reference evidence="4" key="1">
    <citation type="submission" date="2025-08" db="UniProtKB">
        <authorList>
            <consortium name="RefSeq"/>
        </authorList>
    </citation>
    <scope>IDENTIFICATION</scope>
</reference>
<sequence length="762" mass="87296">MGKEIEEVTKYKYLGYVVRADGDQRDHVEERVEKAAKAMGQVWGIGKWRFRNDWSRRLWLFDKLVWPVVSYGVEIWGWVGRETVERLHERYVHEMGASGVEEGARLYVQLYFDCTVVELKDIAIAGLKERLIKTQEDYIKQTKMLNSYRNKLEFSTKSKPEAPSSLQKENELLNKLVTEMNDKNDLLIEKNENLKEQINNVNMNSSAPLFSTIAAGPKIATKHNFSQRSNVIIRPTNLQNTENVKNEVMSKVNPTDISAKIITIREKKDASFQNNPKKLWNIINDLSKTNKEARTVKVMLDESQKEITDNKSIANNLNSFFASVGSKLAENIAHSNFSSGEVYGILNNLKTNKSTGPDGISPMALKAAADLLASPIAELINKIFESRNVTQQKMLLVNCLNRYIRVWVREKKCLPGSSNELIKSYLENRKQRVKVNGTLSDLSNVTYGVPQGTILGPLLFILYLNDVFDISSKGHLIAYADDTTIIYSASTWKELKSLVSRDLVGTFGWFNDNYLTVNFDKTCFTPFGYYSNSLPEYTQLQVTLIRDNEERLAMINRKDNFKFLGIVLDGNPKWKEQLNNLTARLRRTLFLLRKIKYIVSQDNILSVYHALFHSILCYGIIGWGSAYNNELSAIQILQNKALKVVFSKDTRYNTKALYNESGIPSVNEIFIVSSVKVAPKYLCHIGREYQTVTRSITVENLEAPNLLTTTAQKSFIYIGCQVYNQLGQEWKKMDWIKNKEKKRKLLQHLRNINNIQLLPSKC</sequence>
<dbReference type="GO" id="GO:0071897">
    <property type="term" value="P:DNA biosynthetic process"/>
    <property type="evidence" value="ECO:0007669"/>
    <property type="project" value="UniProtKB-ARBA"/>
</dbReference>
<dbReference type="KEGG" id="ccin:107269530"/>
<feature type="coiled-coil region" evidence="1">
    <location>
        <begin position="166"/>
        <end position="204"/>
    </location>
</feature>
<dbReference type="SUPFAM" id="SSF56672">
    <property type="entry name" value="DNA/RNA polymerases"/>
    <property type="match status" value="1"/>
</dbReference>
<dbReference type="InterPro" id="IPR000477">
    <property type="entry name" value="RT_dom"/>
</dbReference>
<protein>
    <submittedName>
        <fullName evidence="4">Uncharacterized protein LOC107269530</fullName>
    </submittedName>
</protein>
<evidence type="ECO:0000313" key="3">
    <source>
        <dbReference type="Proteomes" id="UP000694920"/>
    </source>
</evidence>
<evidence type="ECO:0000313" key="4">
    <source>
        <dbReference type="RefSeq" id="XP_015598956.1"/>
    </source>
</evidence>
<proteinExistence type="predicted"/>
<dbReference type="PANTHER" id="PTHR33332">
    <property type="entry name" value="REVERSE TRANSCRIPTASE DOMAIN-CONTAINING PROTEIN"/>
    <property type="match status" value="1"/>
</dbReference>
<dbReference type="Pfam" id="PF00078">
    <property type="entry name" value="RVT_1"/>
    <property type="match status" value="1"/>
</dbReference>
<dbReference type="Proteomes" id="UP000694920">
    <property type="component" value="Unplaced"/>
</dbReference>
<accession>A0AAJ7FMD5</accession>
<organism evidence="3 4">
    <name type="scientific">Cephus cinctus</name>
    <name type="common">Wheat stem sawfly</name>
    <dbReference type="NCBI Taxonomy" id="211228"/>
    <lineage>
        <taxon>Eukaryota</taxon>
        <taxon>Metazoa</taxon>
        <taxon>Ecdysozoa</taxon>
        <taxon>Arthropoda</taxon>
        <taxon>Hexapoda</taxon>
        <taxon>Insecta</taxon>
        <taxon>Pterygota</taxon>
        <taxon>Neoptera</taxon>
        <taxon>Endopterygota</taxon>
        <taxon>Hymenoptera</taxon>
        <taxon>Cephoidea</taxon>
        <taxon>Cephidae</taxon>
        <taxon>Cephus</taxon>
    </lineage>
</organism>
<dbReference type="AlphaFoldDB" id="A0AAJ7FMD5"/>